<sequence>DVVWYGSVGEDIHLNDERTLARSALTADIIDRLDETHVVLVQSPPMTGKTSLATLLCQALVNKHKEEKKKAVVCSFSVAGMFENETFEGFFKNRCKLDWVHAKGALPTRDRAVYLILDEAQLVYNDLASTFIAFWELVKLVQIDAAYQVRIVMFADYGFNVEHTRHGTSIGCDDRMVFGINELNFRPAEVFEYITKWFKGAKGLSSSAMKTFCTTVQELTGGHVGLCTSVIDALNKVYEKNWSDPPSAKTWIRMLQGGWLYEPDNGALFEALAQTRAVKVLETLRVEDLDRLERAVCGVNPWSNGDIVEQCLHNGILVRSEWQLNFSSPVMWRYFVKLRVGRMPRALDVPKSLPEMIARVMEAMNYTNVRQELCRTFLPNDIGIPAWQLEFYKAVYRCTPSSFVTSADVGALFGASGFIDFTIASGGLLWGIELLREASNLAESIERFSPGGRYSSLGLTEFCLVDFRCVASIDGDEMKRIAADMRLSKNLSVVCMTHE</sequence>
<dbReference type="SUPFAM" id="SSF52540">
    <property type="entry name" value="P-loop containing nucleoside triphosphate hydrolases"/>
    <property type="match status" value="1"/>
</dbReference>
<dbReference type="InterPro" id="IPR027417">
    <property type="entry name" value="P-loop_NTPase"/>
</dbReference>
<evidence type="ECO:0000313" key="2">
    <source>
        <dbReference type="Proteomes" id="UP000002640"/>
    </source>
</evidence>
<accession>G5A4L1</accession>
<dbReference type="InParanoid" id="G5A4L1"/>
<dbReference type="EMBL" id="JH159159">
    <property type="protein sequence ID" value="EGZ09612.1"/>
    <property type="molecule type" value="Genomic_DNA"/>
</dbReference>
<name>G5A4L1_PHYSP</name>
<keyword evidence="2" id="KW-1185">Reference proteome</keyword>
<dbReference type="AlphaFoldDB" id="G5A4L1"/>
<dbReference type="GeneID" id="20660662"/>
<proteinExistence type="predicted"/>
<evidence type="ECO:0000313" key="1">
    <source>
        <dbReference type="EMBL" id="EGZ09612.1"/>
    </source>
</evidence>
<protein>
    <submittedName>
        <fullName evidence="1">Uncharacterized protein</fullName>
    </submittedName>
</protein>
<dbReference type="KEGG" id="psoj:PHYSODRAFT_523442"/>
<reference evidence="1 2" key="1">
    <citation type="journal article" date="2006" name="Science">
        <title>Phytophthora genome sequences uncover evolutionary origins and mechanisms of pathogenesis.</title>
        <authorList>
            <person name="Tyler B.M."/>
            <person name="Tripathy S."/>
            <person name="Zhang X."/>
            <person name="Dehal P."/>
            <person name="Jiang R.H."/>
            <person name="Aerts A."/>
            <person name="Arredondo F.D."/>
            <person name="Baxter L."/>
            <person name="Bensasson D."/>
            <person name="Beynon J.L."/>
            <person name="Chapman J."/>
            <person name="Damasceno C.M."/>
            <person name="Dorrance A.E."/>
            <person name="Dou D."/>
            <person name="Dickerman A.W."/>
            <person name="Dubchak I.L."/>
            <person name="Garbelotto M."/>
            <person name="Gijzen M."/>
            <person name="Gordon S.G."/>
            <person name="Govers F."/>
            <person name="Grunwald N.J."/>
            <person name="Huang W."/>
            <person name="Ivors K.L."/>
            <person name="Jones R.W."/>
            <person name="Kamoun S."/>
            <person name="Krampis K."/>
            <person name="Lamour K.H."/>
            <person name="Lee M.K."/>
            <person name="McDonald W.H."/>
            <person name="Medina M."/>
            <person name="Meijer H.J."/>
            <person name="Nordberg E.K."/>
            <person name="Maclean D.J."/>
            <person name="Ospina-Giraldo M.D."/>
            <person name="Morris P.F."/>
            <person name="Phuntumart V."/>
            <person name="Putnam N.H."/>
            <person name="Rash S."/>
            <person name="Rose J.K."/>
            <person name="Sakihama Y."/>
            <person name="Salamov A.A."/>
            <person name="Savidor A."/>
            <person name="Scheuring C.F."/>
            <person name="Smith B.M."/>
            <person name="Sobral B.W."/>
            <person name="Terry A."/>
            <person name="Torto-Alalibo T.A."/>
            <person name="Win J."/>
            <person name="Xu Z."/>
            <person name="Zhang H."/>
            <person name="Grigoriev I.V."/>
            <person name="Rokhsar D.S."/>
            <person name="Boore J.L."/>
        </authorList>
    </citation>
    <scope>NUCLEOTIDE SEQUENCE [LARGE SCALE GENOMIC DNA]</scope>
    <source>
        <strain evidence="1 2">P6497</strain>
    </source>
</reference>
<dbReference type="RefSeq" id="XP_009534473.1">
    <property type="nucleotide sequence ID" value="XM_009536178.1"/>
</dbReference>
<gene>
    <name evidence="1" type="ORF">PHYSODRAFT_523442</name>
</gene>
<dbReference type="Proteomes" id="UP000002640">
    <property type="component" value="Unassembled WGS sequence"/>
</dbReference>
<organism evidence="1 2">
    <name type="scientific">Phytophthora sojae (strain P6497)</name>
    <name type="common">Soybean stem and root rot agent</name>
    <name type="synonym">Phytophthora megasperma f. sp. glycines</name>
    <dbReference type="NCBI Taxonomy" id="1094619"/>
    <lineage>
        <taxon>Eukaryota</taxon>
        <taxon>Sar</taxon>
        <taxon>Stramenopiles</taxon>
        <taxon>Oomycota</taxon>
        <taxon>Peronosporomycetes</taxon>
        <taxon>Peronosporales</taxon>
        <taxon>Peronosporaceae</taxon>
        <taxon>Phytophthora</taxon>
    </lineage>
</organism>
<dbReference type="OMA" id="MFENETF"/>
<feature type="non-terminal residue" evidence="1">
    <location>
        <position position="1"/>
    </location>
</feature>